<dbReference type="AlphaFoldDB" id="A0A1L3GI21"/>
<dbReference type="GO" id="GO:0005886">
    <property type="term" value="C:plasma membrane"/>
    <property type="evidence" value="ECO:0007669"/>
    <property type="project" value="UniProtKB-SubCell"/>
</dbReference>
<dbReference type="PANTHER" id="PTHR13822:SF10">
    <property type="entry name" value="ATP SYNTHASE EPSILON CHAIN, CHLOROPLASTIC"/>
    <property type="match status" value="1"/>
</dbReference>
<evidence type="ECO:0000256" key="4">
    <source>
        <dbReference type="ARBA" id="ARBA00022448"/>
    </source>
</evidence>
<evidence type="ECO:0000313" key="14">
    <source>
        <dbReference type="Proteomes" id="UP000182264"/>
    </source>
</evidence>
<evidence type="ECO:0000256" key="10">
    <source>
        <dbReference type="RuleBase" id="RU003656"/>
    </source>
</evidence>
<keyword evidence="8 9" id="KW-0066">ATP synthesis</keyword>
<comment type="function">
    <text evidence="1 9">Produces ATP from ADP in the presence of a proton gradient across the membrane.</text>
</comment>
<dbReference type="InterPro" id="IPR036771">
    <property type="entry name" value="ATPsynth_dsu/esu_N"/>
</dbReference>
<keyword evidence="5 9" id="KW-0406">Ion transport</keyword>
<dbReference type="GO" id="GO:0005524">
    <property type="term" value="F:ATP binding"/>
    <property type="evidence" value="ECO:0007669"/>
    <property type="project" value="UniProtKB-UniRule"/>
</dbReference>
<keyword evidence="9" id="KW-1003">Cell membrane</keyword>
<dbReference type="GO" id="GO:0045259">
    <property type="term" value="C:proton-transporting ATP synthase complex"/>
    <property type="evidence" value="ECO:0007669"/>
    <property type="project" value="UniProtKB-KW"/>
</dbReference>
<keyword evidence="14" id="KW-1185">Reference proteome</keyword>
<dbReference type="GO" id="GO:0046933">
    <property type="term" value="F:proton-transporting ATP synthase activity, rotational mechanism"/>
    <property type="evidence" value="ECO:0007669"/>
    <property type="project" value="UniProtKB-UniRule"/>
</dbReference>
<dbReference type="EMBL" id="CP015518">
    <property type="protein sequence ID" value="APG25308.1"/>
    <property type="molecule type" value="Genomic_DNA"/>
</dbReference>
<dbReference type="HAMAP" id="MF_00530">
    <property type="entry name" value="ATP_synth_epsil_bac"/>
    <property type="match status" value="1"/>
</dbReference>
<keyword evidence="6 9" id="KW-0472">Membrane</keyword>
<keyword evidence="4 9" id="KW-0813">Transport</keyword>
<evidence type="ECO:0000256" key="1">
    <source>
        <dbReference type="ARBA" id="ARBA00003543"/>
    </source>
</evidence>
<dbReference type="Gene3D" id="2.60.15.10">
    <property type="entry name" value="F0F1 ATP synthase delta/epsilon subunit, N-terminal"/>
    <property type="match status" value="1"/>
</dbReference>
<dbReference type="KEGG" id="pace:A6070_04000"/>
<keyword evidence="7 9" id="KW-0139">CF(1)</keyword>
<dbReference type="InterPro" id="IPR001469">
    <property type="entry name" value="ATP_synth_F1_dsu/esu"/>
</dbReference>
<dbReference type="RefSeq" id="WP_072287158.1">
    <property type="nucleotide sequence ID" value="NZ_CP015455.1"/>
</dbReference>
<dbReference type="Pfam" id="PF02823">
    <property type="entry name" value="ATP-synt_DE_N"/>
    <property type="match status" value="1"/>
</dbReference>
<evidence type="ECO:0000259" key="12">
    <source>
        <dbReference type="Pfam" id="PF02823"/>
    </source>
</evidence>
<dbReference type="OrthoDB" id="9799969at2"/>
<comment type="subcellular location">
    <subcellularLocation>
        <location evidence="9">Cell membrane</location>
        <topology evidence="9">Peripheral membrane protein</topology>
    </subcellularLocation>
    <subcellularLocation>
        <location evidence="2">Endomembrane system</location>
        <topology evidence="2">Peripheral membrane protein</topology>
    </subcellularLocation>
</comment>
<gene>
    <name evidence="9" type="primary">atpC</name>
    <name evidence="13" type="ORF">A7E75_10000</name>
</gene>
<evidence type="ECO:0000256" key="7">
    <source>
        <dbReference type="ARBA" id="ARBA00023196"/>
    </source>
</evidence>
<evidence type="ECO:0000256" key="9">
    <source>
        <dbReference type="HAMAP-Rule" id="MF_00530"/>
    </source>
</evidence>
<dbReference type="SUPFAM" id="SSF51344">
    <property type="entry name" value="Epsilon subunit of F1F0-ATP synthase N-terminal domain"/>
    <property type="match status" value="1"/>
</dbReference>
<evidence type="ECO:0000256" key="5">
    <source>
        <dbReference type="ARBA" id="ARBA00023065"/>
    </source>
</evidence>
<evidence type="ECO:0000256" key="6">
    <source>
        <dbReference type="ARBA" id="ARBA00023136"/>
    </source>
</evidence>
<keyword evidence="9" id="KW-0375">Hydrogen ion transport</keyword>
<dbReference type="InterPro" id="IPR020546">
    <property type="entry name" value="ATP_synth_F1_dsu/esu_N"/>
</dbReference>
<feature type="domain" description="ATP synthase F1 complex delta/epsilon subunit N-terminal" evidence="12">
    <location>
        <begin position="5"/>
        <end position="83"/>
    </location>
</feature>
<dbReference type="Proteomes" id="UP000182264">
    <property type="component" value="Chromosome"/>
</dbReference>
<dbReference type="CDD" id="cd12152">
    <property type="entry name" value="F1-ATPase_delta"/>
    <property type="match status" value="1"/>
</dbReference>
<evidence type="ECO:0000256" key="3">
    <source>
        <dbReference type="ARBA" id="ARBA00005712"/>
    </source>
</evidence>
<evidence type="ECO:0000259" key="11">
    <source>
        <dbReference type="Pfam" id="PF00401"/>
    </source>
</evidence>
<dbReference type="Gene3D" id="1.20.5.440">
    <property type="entry name" value="ATP synthase delta/epsilon subunit, C-terminal domain"/>
    <property type="match status" value="1"/>
</dbReference>
<comment type="similarity">
    <text evidence="3 9 10">Belongs to the ATPase epsilon chain family.</text>
</comment>
<feature type="domain" description="ATP synthase epsilon subunit C-terminal" evidence="11">
    <location>
        <begin position="88"/>
        <end position="132"/>
    </location>
</feature>
<organism evidence="13 14">
    <name type="scientific">Syntrophotalea acetylenica</name>
    <name type="common">Pelobacter acetylenicus</name>
    <dbReference type="NCBI Taxonomy" id="29542"/>
    <lineage>
        <taxon>Bacteria</taxon>
        <taxon>Pseudomonadati</taxon>
        <taxon>Thermodesulfobacteriota</taxon>
        <taxon>Desulfuromonadia</taxon>
        <taxon>Desulfuromonadales</taxon>
        <taxon>Syntrophotaleaceae</taxon>
        <taxon>Syntrophotalea</taxon>
    </lineage>
</organism>
<dbReference type="PANTHER" id="PTHR13822">
    <property type="entry name" value="ATP SYNTHASE DELTA/EPSILON CHAIN"/>
    <property type="match status" value="1"/>
</dbReference>
<dbReference type="InterPro" id="IPR020547">
    <property type="entry name" value="ATP_synth_F1_esu_C"/>
</dbReference>
<dbReference type="STRING" id="29542.A6070_04000"/>
<dbReference type="Pfam" id="PF00401">
    <property type="entry name" value="ATP-synt_DE"/>
    <property type="match status" value="1"/>
</dbReference>
<dbReference type="GO" id="GO:0012505">
    <property type="term" value="C:endomembrane system"/>
    <property type="evidence" value="ECO:0007669"/>
    <property type="project" value="UniProtKB-SubCell"/>
</dbReference>
<sequence>MAQKLQLEVVTPAGQVLSEKVDEITAPGSLGQFGVLPGHTPMLTTLQVGEFSYRKGREVTYLAVNWGYVEVADDRVLVLVETAERQDHIDLARARTALGRAEARLKELTPMDKEYHNLQAALRRALVRIQVVSRGRRR</sequence>
<protein>
    <recommendedName>
        <fullName evidence="9">ATP synthase epsilon chain</fullName>
    </recommendedName>
    <alternativeName>
        <fullName evidence="9">ATP synthase F1 sector epsilon subunit</fullName>
    </alternativeName>
    <alternativeName>
        <fullName evidence="9">F-ATPase epsilon subunit</fullName>
    </alternativeName>
</protein>
<dbReference type="NCBIfam" id="TIGR01216">
    <property type="entry name" value="ATP_synt_epsi"/>
    <property type="match status" value="1"/>
</dbReference>
<reference evidence="13 14" key="1">
    <citation type="journal article" date="2017" name="Genome Announc.">
        <title>Complete Genome Sequences of Two Acetylene-Fermenting Pelobacter acetylenicus Strains.</title>
        <authorList>
            <person name="Sutton J.M."/>
            <person name="Baesman S.M."/>
            <person name="Fierst J.L."/>
            <person name="Poret-Peterson A.T."/>
            <person name="Oremland R.S."/>
            <person name="Dunlap D.S."/>
            <person name="Akob D.M."/>
        </authorList>
    </citation>
    <scope>NUCLEOTIDE SEQUENCE [LARGE SCALE GENOMIC DNA]</scope>
    <source>
        <strain evidence="13 14">DSM 3247</strain>
    </source>
</reference>
<evidence type="ECO:0000256" key="2">
    <source>
        <dbReference type="ARBA" id="ARBA00004184"/>
    </source>
</evidence>
<evidence type="ECO:0000313" key="13">
    <source>
        <dbReference type="EMBL" id="APG25308.1"/>
    </source>
</evidence>
<name>A0A1L3GI21_SYNAC</name>
<evidence type="ECO:0000256" key="8">
    <source>
        <dbReference type="ARBA" id="ARBA00023310"/>
    </source>
</evidence>
<comment type="subunit">
    <text evidence="9 10">F-type ATPases have 2 components, CF(1) - the catalytic core - and CF(0) - the membrane proton channel. CF(1) has five subunits: alpha(3), beta(3), gamma(1), delta(1), epsilon(1). CF(0) has three main subunits: a, b and c.</text>
</comment>
<proteinExistence type="inferred from homology"/>
<dbReference type="NCBIfam" id="NF009980">
    <property type="entry name" value="PRK13446.1"/>
    <property type="match status" value="1"/>
</dbReference>
<accession>A0A1L3GI21</accession>